<dbReference type="EMBL" id="JYDP01000309">
    <property type="protein sequence ID" value="KRZ01271.1"/>
    <property type="molecule type" value="Genomic_DNA"/>
</dbReference>
<reference evidence="1 5" key="1">
    <citation type="submission" date="2015-01" db="EMBL/GenBank/DDBJ databases">
        <title>Evolution of Trichinella species and genotypes.</title>
        <authorList>
            <person name="Korhonen P.K."/>
            <person name="Edoardo P."/>
            <person name="Giuseppe L.R."/>
            <person name="Gasser R.B."/>
        </authorList>
    </citation>
    <scope>NUCLEOTIDE SEQUENCE [LARGE SCALE GENOMIC DNA]</scope>
    <source>
        <strain evidence="1">ISS1029</strain>
    </source>
</reference>
<name>A0A0V1GS66_9BILA</name>
<evidence type="ECO:0000313" key="4">
    <source>
        <dbReference type="EMBL" id="KRZ06113.1"/>
    </source>
</evidence>
<keyword evidence="5" id="KW-1185">Reference proteome</keyword>
<dbReference type="EMBL" id="JYDP01000208">
    <property type="protein sequence ID" value="KRZ03003.1"/>
    <property type="molecule type" value="Genomic_DNA"/>
</dbReference>
<sequence length="81" mass="8863">MTSGGTVHSEHANPLRLRQDVDGEVLIPHEHKKSDTLISINLAFAFQRNGSFSGLLSGKLCWGITTSINPSETSLQTDVWN</sequence>
<dbReference type="EMBL" id="JYDP01000125">
    <property type="protein sequence ID" value="KRZ06113.1"/>
    <property type="molecule type" value="Genomic_DNA"/>
</dbReference>
<dbReference type="Proteomes" id="UP000055024">
    <property type="component" value="Unassembled WGS sequence"/>
</dbReference>
<organism evidence="1 5">
    <name type="scientific">Trichinella zimbabwensis</name>
    <dbReference type="NCBI Taxonomy" id="268475"/>
    <lineage>
        <taxon>Eukaryota</taxon>
        <taxon>Metazoa</taxon>
        <taxon>Ecdysozoa</taxon>
        <taxon>Nematoda</taxon>
        <taxon>Enoplea</taxon>
        <taxon>Dorylaimia</taxon>
        <taxon>Trichinellida</taxon>
        <taxon>Trichinellidae</taxon>
        <taxon>Trichinella</taxon>
    </lineage>
</organism>
<evidence type="ECO:0000313" key="3">
    <source>
        <dbReference type="EMBL" id="KRZ03003.1"/>
    </source>
</evidence>
<evidence type="ECO:0000313" key="2">
    <source>
        <dbReference type="EMBL" id="KRZ01271.1"/>
    </source>
</evidence>
<comment type="caution">
    <text evidence="1">The sequence shown here is derived from an EMBL/GenBank/DDBJ whole genome shotgun (WGS) entry which is preliminary data.</text>
</comment>
<proteinExistence type="predicted"/>
<evidence type="ECO:0000313" key="5">
    <source>
        <dbReference type="Proteomes" id="UP000055024"/>
    </source>
</evidence>
<dbReference type="AlphaFoldDB" id="A0A0V1GS66"/>
<gene>
    <name evidence="2" type="ORF">T11_10152</name>
    <name evidence="3" type="ORF">T11_15844</name>
    <name evidence="4" type="ORF">T11_7418</name>
    <name evidence="1" type="ORF">T11_7800</name>
</gene>
<dbReference type="EMBL" id="JYDP01000347">
    <property type="protein sequence ID" value="KRZ01037.1"/>
    <property type="molecule type" value="Genomic_DNA"/>
</dbReference>
<evidence type="ECO:0000313" key="1">
    <source>
        <dbReference type="EMBL" id="KRZ01037.1"/>
    </source>
</evidence>
<protein>
    <submittedName>
        <fullName evidence="1">Uncharacterized protein</fullName>
    </submittedName>
</protein>
<accession>A0A0V1GS66</accession>